<proteinExistence type="predicted"/>
<gene>
    <name evidence="1" type="ORF">A4U43_C04F5550</name>
</gene>
<dbReference type="EMBL" id="CM007384">
    <property type="protein sequence ID" value="ONK71172.1"/>
    <property type="molecule type" value="Genomic_DNA"/>
</dbReference>
<keyword evidence="2" id="KW-1185">Reference proteome</keyword>
<dbReference type="Gramene" id="ONK71172">
    <property type="protein sequence ID" value="ONK71172"/>
    <property type="gene ID" value="A4U43_C04F5550"/>
</dbReference>
<evidence type="ECO:0000313" key="1">
    <source>
        <dbReference type="EMBL" id="ONK71172.1"/>
    </source>
</evidence>
<sequence length="163" mass="17984">MTKDQRLRWRVRGRFGSSRSVVDGMPGGGGWGCGGAPGDGDHLSRCAVGLYERTNRADADMGTGLRGVGCGWRLPFGRRGSDRTVAGCCGWTTQAFLPLILSHSIRTNLKLVLLRILAKFKGRWELLKGEVGRKLRGIREEMVTMVQVIDGNGPRERRENTRS</sequence>
<protein>
    <submittedName>
        <fullName evidence="1">Uncharacterized protein</fullName>
    </submittedName>
</protein>
<dbReference type="Proteomes" id="UP000243459">
    <property type="component" value="Chromosome 4"/>
</dbReference>
<evidence type="ECO:0000313" key="2">
    <source>
        <dbReference type="Proteomes" id="UP000243459"/>
    </source>
</evidence>
<organism evidence="1 2">
    <name type="scientific">Asparagus officinalis</name>
    <name type="common">Garden asparagus</name>
    <dbReference type="NCBI Taxonomy" id="4686"/>
    <lineage>
        <taxon>Eukaryota</taxon>
        <taxon>Viridiplantae</taxon>
        <taxon>Streptophyta</taxon>
        <taxon>Embryophyta</taxon>
        <taxon>Tracheophyta</taxon>
        <taxon>Spermatophyta</taxon>
        <taxon>Magnoliopsida</taxon>
        <taxon>Liliopsida</taxon>
        <taxon>Asparagales</taxon>
        <taxon>Asparagaceae</taxon>
        <taxon>Asparagoideae</taxon>
        <taxon>Asparagus</taxon>
    </lineage>
</organism>
<accession>A0A5P1EZ13</accession>
<name>A0A5P1EZ13_ASPOF</name>
<dbReference type="AlphaFoldDB" id="A0A5P1EZ13"/>
<reference evidence="2" key="1">
    <citation type="journal article" date="2017" name="Nat. Commun.">
        <title>The asparagus genome sheds light on the origin and evolution of a young Y chromosome.</title>
        <authorList>
            <person name="Harkess A."/>
            <person name="Zhou J."/>
            <person name="Xu C."/>
            <person name="Bowers J.E."/>
            <person name="Van der Hulst R."/>
            <person name="Ayyampalayam S."/>
            <person name="Mercati F."/>
            <person name="Riccardi P."/>
            <person name="McKain M.R."/>
            <person name="Kakrana A."/>
            <person name="Tang H."/>
            <person name="Ray J."/>
            <person name="Groenendijk J."/>
            <person name="Arikit S."/>
            <person name="Mathioni S.M."/>
            <person name="Nakano M."/>
            <person name="Shan H."/>
            <person name="Telgmann-Rauber A."/>
            <person name="Kanno A."/>
            <person name="Yue Z."/>
            <person name="Chen H."/>
            <person name="Li W."/>
            <person name="Chen Y."/>
            <person name="Xu X."/>
            <person name="Zhang Y."/>
            <person name="Luo S."/>
            <person name="Chen H."/>
            <person name="Gao J."/>
            <person name="Mao Z."/>
            <person name="Pires J.C."/>
            <person name="Luo M."/>
            <person name="Kudrna D."/>
            <person name="Wing R.A."/>
            <person name="Meyers B.C."/>
            <person name="Yi K."/>
            <person name="Kong H."/>
            <person name="Lavrijsen P."/>
            <person name="Sunseri F."/>
            <person name="Falavigna A."/>
            <person name="Ye Y."/>
            <person name="Leebens-Mack J.H."/>
            <person name="Chen G."/>
        </authorList>
    </citation>
    <scope>NUCLEOTIDE SEQUENCE [LARGE SCALE GENOMIC DNA]</scope>
    <source>
        <strain evidence="2">cv. DH0086</strain>
    </source>
</reference>